<sequence length="87" mass="9526">MQKVSATQAFKQRMSKAKAKLPEGVGQLAVIRQVVQLKPELDRLTNLVRWKNAYSLHVADPELTELVEAAVETLTGEVDSADALAPL</sequence>
<proteinExistence type="predicted"/>
<comment type="caution">
    <text evidence="1">The sequence shown here is derived from an EMBL/GenBank/DDBJ whole genome shotgun (WGS) entry which is preliminary data.</text>
</comment>
<evidence type="ECO:0000313" key="1">
    <source>
        <dbReference type="EMBL" id="MBO0953036.1"/>
    </source>
</evidence>
<reference evidence="1 2" key="1">
    <citation type="submission" date="2021-03" db="EMBL/GenBank/DDBJ databases">
        <title>Fibrella sp. HMF5405 genome sequencing and assembly.</title>
        <authorList>
            <person name="Kang H."/>
            <person name="Kim H."/>
            <person name="Bae S."/>
            <person name="Joh K."/>
        </authorList>
    </citation>
    <scope>NUCLEOTIDE SEQUENCE [LARGE SCALE GENOMIC DNA]</scope>
    <source>
        <strain evidence="1 2">HMF5405</strain>
    </source>
</reference>
<protein>
    <submittedName>
        <fullName evidence="1">Uncharacterized protein</fullName>
    </submittedName>
</protein>
<gene>
    <name evidence="1" type="ORF">J2I46_30970</name>
</gene>
<keyword evidence="2" id="KW-1185">Reference proteome</keyword>
<accession>A0ABS3JSQ9</accession>
<name>A0ABS3JSQ9_9BACT</name>
<dbReference type="EMBL" id="JAFMYW010000018">
    <property type="protein sequence ID" value="MBO0953036.1"/>
    <property type="molecule type" value="Genomic_DNA"/>
</dbReference>
<evidence type="ECO:0000313" key="2">
    <source>
        <dbReference type="Proteomes" id="UP000664628"/>
    </source>
</evidence>
<dbReference type="RefSeq" id="WP_207332988.1">
    <property type="nucleotide sequence ID" value="NZ_JAFMYW010000018.1"/>
</dbReference>
<organism evidence="1 2">
    <name type="scientific">Fibrella forsythiae</name>
    <dbReference type="NCBI Taxonomy" id="2817061"/>
    <lineage>
        <taxon>Bacteria</taxon>
        <taxon>Pseudomonadati</taxon>
        <taxon>Bacteroidota</taxon>
        <taxon>Cytophagia</taxon>
        <taxon>Cytophagales</taxon>
        <taxon>Spirosomataceae</taxon>
        <taxon>Fibrella</taxon>
    </lineage>
</organism>
<dbReference type="Proteomes" id="UP000664628">
    <property type="component" value="Unassembled WGS sequence"/>
</dbReference>